<keyword evidence="3" id="KW-1185">Reference proteome</keyword>
<keyword evidence="1" id="KW-1133">Transmembrane helix</keyword>
<dbReference type="AlphaFoldDB" id="A0AAD6YT48"/>
<sequence length="198" mass="21746">MPTETTPLLPIPLLPAGVAQITETLAYNIYKLLYLLLLLTLALLPELVTSVLPSWAVGVRIGVAIGLISLPKTYFAATTIHRVIFFLLPLVYWSIAAFPFAAALSVGLFSLGICFRNDLNILDYLDDMKEVRIPSCHLLTLPHVRGACPGYFPASISHRLPVQLLQPTINFIKTTTKDDVQAQTDPASDNETYAVQIV</sequence>
<reference evidence="2" key="1">
    <citation type="submission" date="2023-03" db="EMBL/GenBank/DDBJ databases">
        <title>Massive genome expansion in bonnet fungi (Mycena s.s.) driven by repeated elements and novel gene families across ecological guilds.</title>
        <authorList>
            <consortium name="Lawrence Berkeley National Laboratory"/>
            <person name="Harder C.B."/>
            <person name="Miyauchi S."/>
            <person name="Viragh M."/>
            <person name="Kuo A."/>
            <person name="Thoen E."/>
            <person name="Andreopoulos B."/>
            <person name="Lu D."/>
            <person name="Skrede I."/>
            <person name="Drula E."/>
            <person name="Henrissat B."/>
            <person name="Morin E."/>
            <person name="Kohler A."/>
            <person name="Barry K."/>
            <person name="LaButti K."/>
            <person name="Morin E."/>
            <person name="Salamov A."/>
            <person name="Lipzen A."/>
            <person name="Mereny Z."/>
            <person name="Hegedus B."/>
            <person name="Baldrian P."/>
            <person name="Stursova M."/>
            <person name="Weitz H."/>
            <person name="Taylor A."/>
            <person name="Grigoriev I.V."/>
            <person name="Nagy L.G."/>
            <person name="Martin F."/>
            <person name="Kauserud H."/>
        </authorList>
    </citation>
    <scope>NUCLEOTIDE SEQUENCE</scope>
    <source>
        <strain evidence="2">9144</strain>
    </source>
</reference>
<comment type="caution">
    <text evidence="2">The sequence shown here is derived from an EMBL/GenBank/DDBJ whole genome shotgun (WGS) entry which is preliminary data.</text>
</comment>
<gene>
    <name evidence="2" type="ORF">GGX14DRAFT_613228</name>
</gene>
<evidence type="ECO:0000313" key="2">
    <source>
        <dbReference type="EMBL" id="KAJ7228506.1"/>
    </source>
</evidence>
<feature type="transmembrane region" description="Helical" evidence="1">
    <location>
        <begin position="90"/>
        <end position="115"/>
    </location>
</feature>
<evidence type="ECO:0000256" key="1">
    <source>
        <dbReference type="SAM" id="Phobius"/>
    </source>
</evidence>
<keyword evidence="1" id="KW-0472">Membrane</keyword>
<proteinExistence type="predicted"/>
<evidence type="ECO:0000313" key="3">
    <source>
        <dbReference type="Proteomes" id="UP001219525"/>
    </source>
</evidence>
<dbReference type="Proteomes" id="UP001219525">
    <property type="component" value="Unassembled WGS sequence"/>
</dbReference>
<organism evidence="2 3">
    <name type="scientific">Mycena pura</name>
    <dbReference type="NCBI Taxonomy" id="153505"/>
    <lineage>
        <taxon>Eukaryota</taxon>
        <taxon>Fungi</taxon>
        <taxon>Dikarya</taxon>
        <taxon>Basidiomycota</taxon>
        <taxon>Agaricomycotina</taxon>
        <taxon>Agaricomycetes</taxon>
        <taxon>Agaricomycetidae</taxon>
        <taxon>Agaricales</taxon>
        <taxon>Marasmiineae</taxon>
        <taxon>Mycenaceae</taxon>
        <taxon>Mycena</taxon>
    </lineage>
</organism>
<protein>
    <submittedName>
        <fullName evidence="2">Uncharacterized protein</fullName>
    </submittedName>
</protein>
<name>A0AAD6YT48_9AGAR</name>
<accession>A0AAD6YT48</accession>
<dbReference type="EMBL" id="JARJCW010000002">
    <property type="protein sequence ID" value="KAJ7228506.1"/>
    <property type="molecule type" value="Genomic_DNA"/>
</dbReference>
<keyword evidence="1" id="KW-0812">Transmembrane</keyword>